<feature type="transmembrane region" description="Helical" evidence="12">
    <location>
        <begin position="148"/>
        <end position="169"/>
    </location>
</feature>
<feature type="transmembrane region" description="Helical" evidence="12">
    <location>
        <begin position="30"/>
        <end position="58"/>
    </location>
</feature>
<evidence type="ECO:0000256" key="12">
    <source>
        <dbReference type="SAM" id="Phobius"/>
    </source>
</evidence>
<keyword evidence="7 12" id="KW-0472">Membrane</keyword>
<feature type="transmembrane region" description="Helical" evidence="12">
    <location>
        <begin position="277"/>
        <end position="297"/>
    </location>
</feature>
<keyword evidence="5 12" id="KW-1133">Transmembrane helix</keyword>
<dbReference type="PANTHER" id="PTHR24248:SF199">
    <property type="entry name" value="IP13425P-RELATED"/>
    <property type="match status" value="1"/>
</dbReference>
<dbReference type="Proteomes" id="UP000472271">
    <property type="component" value="Chromosome 24"/>
</dbReference>
<gene>
    <name evidence="14" type="primary">LOC115415602</name>
</gene>
<dbReference type="FunFam" id="1.20.1070.10:FF:000523">
    <property type="entry name" value="5-hydroxytryptamine receptor 2B"/>
    <property type="match status" value="1"/>
</dbReference>
<evidence type="ECO:0000256" key="11">
    <source>
        <dbReference type="RuleBase" id="RU000688"/>
    </source>
</evidence>
<feature type="transmembrane region" description="Helical" evidence="12">
    <location>
        <begin position="70"/>
        <end position="95"/>
    </location>
</feature>
<evidence type="ECO:0000256" key="1">
    <source>
        <dbReference type="ARBA" id="ARBA00004651"/>
    </source>
</evidence>
<dbReference type="GO" id="GO:0004930">
    <property type="term" value="F:G protein-coupled receptor activity"/>
    <property type="evidence" value="ECO:0007669"/>
    <property type="project" value="UniProtKB-KW"/>
</dbReference>
<keyword evidence="6 11" id="KW-0297">G-protein coupled receptor</keyword>
<name>A0A673BMT8_9TELE</name>
<comment type="similarity">
    <text evidence="11">Belongs to the G-protein coupled receptor 1 family.</text>
</comment>
<accession>A0A673BMT8</accession>
<dbReference type="InterPro" id="IPR017452">
    <property type="entry name" value="GPCR_Rhodpsn_7TM"/>
</dbReference>
<evidence type="ECO:0000259" key="13">
    <source>
        <dbReference type="PROSITE" id="PS50262"/>
    </source>
</evidence>
<dbReference type="GO" id="GO:0005886">
    <property type="term" value="C:plasma membrane"/>
    <property type="evidence" value="ECO:0007669"/>
    <property type="project" value="UniProtKB-SubCell"/>
</dbReference>
<evidence type="ECO:0000256" key="7">
    <source>
        <dbReference type="ARBA" id="ARBA00023136"/>
    </source>
</evidence>
<dbReference type="Pfam" id="PF00001">
    <property type="entry name" value="7tm_1"/>
    <property type="match status" value="1"/>
</dbReference>
<feature type="transmembrane region" description="Helical" evidence="12">
    <location>
        <begin position="107"/>
        <end position="128"/>
    </location>
</feature>
<dbReference type="Ensembl" id="ENSSORT00005043650.1">
    <property type="protein sequence ID" value="ENSSORP00005042569.1"/>
    <property type="gene ID" value="ENSSORG00005019724.1"/>
</dbReference>
<evidence type="ECO:0000256" key="8">
    <source>
        <dbReference type="ARBA" id="ARBA00023157"/>
    </source>
</evidence>
<keyword evidence="4 11" id="KW-0812">Transmembrane</keyword>
<reference evidence="14" key="3">
    <citation type="submission" date="2025-09" db="UniProtKB">
        <authorList>
            <consortium name="Ensembl"/>
        </authorList>
    </citation>
    <scope>IDENTIFICATION</scope>
</reference>
<keyword evidence="15" id="KW-1185">Reference proteome</keyword>
<evidence type="ECO:0000256" key="5">
    <source>
        <dbReference type="ARBA" id="ARBA00022989"/>
    </source>
</evidence>
<protein>
    <submittedName>
        <fullName evidence="14">Trace amine-associated receptor 1-like</fullName>
    </submittedName>
</protein>
<evidence type="ECO:0000256" key="9">
    <source>
        <dbReference type="ARBA" id="ARBA00023170"/>
    </source>
</evidence>
<dbReference type="GO" id="GO:0051378">
    <property type="term" value="F:serotonin binding"/>
    <property type="evidence" value="ECO:0007669"/>
    <property type="project" value="UniProtKB-ARBA"/>
</dbReference>
<keyword evidence="9 11" id="KW-0675">Receptor</keyword>
<feature type="transmembrane region" description="Helical" evidence="12">
    <location>
        <begin position="189"/>
        <end position="213"/>
    </location>
</feature>
<dbReference type="PROSITE" id="PS00237">
    <property type="entry name" value="G_PROTEIN_RECEP_F1_1"/>
    <property type="match status" value="1"/>
</dbReference>
<keyword evidence="3" id="KW-0085">Behavior</keyword>
<dbReference type="InterPro" id="IPR000276">
    <property type="entry name" value="GPCR_Rhodpsn"/>
</dbReference>
<evidence type="ECO:0000256" key="4">
    <source>
        <dbReference type="ARBA" id="ARBA00022692"/>
    </source>
</evidence>
<dbReference type="SUPFAM" id="SSF81321">
    <property type="entry name" value="Family A G protein-coupled receptor-like"/>
    <property type="match status" value="1"/>
</dbReference>
<organism evidence="14 15">
    <name type="scientific">Sphaeramia orbicularis</name>
    <name type="common">orbiculate cardinalfish</name>
    <dbReference type="NCBI Taxonomy" id="375764"/>
    <lineage>
        <taxon>Eukaryota</taxon>
        <taxon>Metazoa</taxon>
        <taxon>Chordata</taxon>
        <taxon>Craniata</taxon>
        <taxon>Vertebrata</taxon>
        <taxon>Euteleostomi</taxon>
        <taxon>Actinopterygii</taxon>
        <taxon>Neopterygii</taxon>
        <taxon>Teleostei</taxon>
        <taxon>Neoteleostei</taxon>
        <taxon>Acanthomorphata</taxon>
        <taxon>Gobiaria</taxon>
        <taxon>Kurtiformes</taxon>
        <taxon>Apogonoidei</taxon>
        <taxon>Apogonidae</taxon>
        <taxon>Apogoninae</taxon>
        <taxon>Sphaeramia</taxon>
    </lineage>
</organism>
<dbReference type="PRINTS" id="PR00237">
    <property type="entry name" value="GPCRRHODOPSN"/>
</dbReference>
<evidence type="ECO:0000313" key="15">
    <source>
        <dbReference type="Proteomes" id="UP000472271"/>
    </source>
</evidence>
<dbReference type="AlphaFoldDB" id="A0A673BMT8"/>
<evidence type="ECO:0000313" key="14">
    <source>
        <dbReference type="Ensembl" id="ENSSORP00005042569.1"/>
    </source>
</evidence>
<dbReference type="SMART" id="SM01381">
    <property type="entry name" value="7TM_GPCR_Srsx"/>
    <property type="match status" value="1"/>
</dbReference>
<keyword evidence="2" id="KW-1003">Cell membrane</keyword>
<comment type="subcellular location">
    <subcellularLocation>
        <location evidence="1">Cell membrane</location>
        <topology evidence="1">Multi-pass membrane protein</topology>
    </subcellularLocation>
</comment>
<evidence type="ECO:0000256" key="3">
    <source>
        <dbReference type="ARBA" id="ARBA00022610"/>
    </source>
</evidence>
<dbReference type="Gene3D" id="1.20.1070.10">
    <property type="entry name" value="Rhodopsin 7-helix transmembrane proteins"/>
    <property type="match status" value="1"/>
</dbReference>
<keyword evidence="8" id="KW-1015">Disulfide bond</keyword>
<sequence length="324" mass="36930">MDFEFLVNRTDAAFNLCTVSLNEYDVTKAVTSYILCIFVAALVVLTMCGNLLVIMSIIYFKQLHTPTNYLVLSLAVSDLLVGAVVLPFGTILFLNPCFPLQDILCKIRGGFDVMLCTASILNLCFISVDRYYAVCQPLKYKTKINLHYIIIMILVTWTVSLVNAISVILRAQSQKTCPLFQNSNSTIMGAFLAFYIPVIIMFYIYMKIFLVALKQARSIQNTKSGATASKMERKATKTLAIVMGVFLICWMPFFLSITISSLNYSLIPIAVIETFKWFGWSNSMFNPFIYAFFYSWYRSAFRMILTRKIFQGDFSDRDGIHVYM</sequence>
<reference evidence="14" key="1">
    <citation type="submission" date="2019-06" db="EMBL/GenBank/DDBJ databases">
        <authorList>
            <consortium name="Wellcome Sanger Institute Data Sharing"/>
        </authorList>
    </citation>
    <scope>NUCLEOTIDE SEQUENCE [LARGE SCALE GENOMIC DNA]</scope>
</reference>
<evidence type="ECO:0000256" key="10">
    <source>
        <dbReference type="ARBA" id="ARBA00023224"/>
    </source>
</evidence>
<reference evidence="14" key="2">
    <citation type="submission" date="2025-08" db="UniProtKB">
        <authorList>
            <consortium name="Ensembl"/>
        </authorList>
    </citation>
    <scope>IDENTIFICATION</scope>
</reference>
<dbReference type="PANTHER" id="PTHR24248">
    <property type="entry name" value="ADRENERGIC RECEPTOR-RELATED G-PROTEIN COUPLED RECEPTOR"/>
    <property type="match status" value="1"/>
</dbReference>
<evidence type="ECO:0000256" key="6">
    <source>
        <dbReference type="ARBA" id="ARBA00023040"/>
    </source>
</evidence>
<proteinExistence type="inferred from homology"/>
<dbReference type="PROSITE" id="PS50262">
    <property type="entry name" value="G_PROTEIN_RECEP_F1_2"/>
    <property type="match status" value="1"/>
</dbReference>
<feature type="domain" description="G-protein coupled receptors family 1 profile" evidence="13">
    <location>
        <begin position="49"/>
        <end position="290"/>
    </location>
</feature>
<dbReference type="GO" id="GO:0071875">
    <property type="term" value="P:adrenergic receptor signaling pathway"/>
    <property type="evidence" value="ECO:0007669"/>
    <property type="project" value="UniProtKB-ARBA"/>
</dbReference>
<dbReference type="InParanoid" id="A0A673BMT8"/>
<feature type="transmembrane region" description="Helical" evidence="12">
    <location>
        <begin position="239"/>
        <end position="257"/>
    </location>
</feature>
<evidence type="ECO:0000256" key="2">
    <source>
        <dbReference type="ARBA" id="ARBA00022475"/>
    </source>
</evidence>
<keyword evidence="10 11" id="KW-0807">Transducer</keyword>